<dbReference type="RefSeq" id="WP_395417606.1">
    <property type="nucleotide sequence ID" value="NZ_JBIPKE010000017.1"/>
</dbReference>
<dbReference type="Pfam" id="PF04413">
    <property type="entry name" value="Glycos_transf_N"/>
    <property type="match status" value="1"/>
</dbReference>
<gene>
    <name evidence="9" type="ORF">ACHKAR_12230</name>
</gene>
<name>A0ABW7N9A2_9BACT</name>
<dbReference type="InterPro" id="IPR007507">
    <property type="entry name" value="Glycos_transf_N"/>
</dbReference>
<keyword evidence="7" id="KW-0448">Lipopolysaccharide biosynthesis</keyword>
<keyword evidence="7" id="KW-1003">Cell membrane</keyword>
<evidence type="ECO:0000313" key="10">
    <source>
        <dbReference type="Proteomes" id="UP001610063"/>
    </source>
</evidence>
<sequence length="410" mass="46776">MLLLYRMSVWLYALIVRVIAPFHRRAGQFISQRKGIFERLESDFRNHEGKLIWIHCASLGEYEQAKPILGLLQERRPSVKVLLTFFSPSGLLAFKDQELVDYLHYLPLDARGNASRFLETVRPNLAIFIKYELWYYYLMALNARNIPLLLVSGIFRRSQIFFHPMGKFYLRALSTVNHFFLQDDYSAALLRSRSIRAYTVAGDTRFDRVLEVSNAAGEAPHVEAFKGNEKLIVMGSVWPSDMKYLLPIVEANHDRFKFIIAPHQVGDLRIYQKIHASAKYSELNKGSASTLRVLIIDNYGMLSKLYRYADYAIVGGAFRGALHNVLEPAVYGIPVFFGADASNEKFIEAIELVKHGGGFTYENSADLQSKLDEMTNDADLYQEVCRLSRAYVSARTGASGQVMKKIEELI</sequence>
<comment type="caution">
    <text evidence="9">The sequence shown here is derived from an EMBL/GenBank/DDBJ whole genome shotgun (WGS) entry which is preliminary data.</text>
</comment>
<evidence type="ECO:0000259" key="8">
    <source>
        <dbReference type="Pfam" id="PF04413"/>
    </source>
</evidence>
<evidence type="ECO:0000256" key="7">
    <source>
        <dbReference type="RuleBase" id="RU365103"/>
    </source>
</evidence>
<keyword evidence="4 7" id="KW-0808">Transferase</keyword>
<dbReference type="PANTHER" id="PTHR42755:SF1">
    <property type="entry name" value="3-DEOXY-D-MANNO-OCTULOSONIC ACID TRANSFERASE, MITOCHONDRIAL-RELATED"/>
    <property type="match status" value="1"/>
</dbReference>
<feature type="domain" description="3-deoxy-D-manno-octulosonic-acid transferase N-terminal" evidence="8">
    <location>
        <begin position="36"/>
        <end position="207"/>
    </location>
</feature>
<dbReference type="GO" id="GO:0016740">
    <property type="term" value="F:transferase activity"/>
    <property type="evidence" value="ECO:0007669"/>
    <property type="project" value="UniProtKB-KW"/>
</dbReference>
<protein>
    <recommendedName>
        <fullName evidence="3 7">3-deoxy-D-manno-octulosonic acid transferase</fullName>
        <shortName evidence="7">Kdo transferase</shortName>
        <ecNumber evidence="2 7">2.4.99.12</ecNumber>
    </recommendedName>
    <alternativeName>
        <fullName evidence="5 7">Lipid IV(A) 3-deoxy-D-manno-octulosonic acid transferase</fullName>
    </alternativeName>
</protein>
<evidence type="ECO:0000256" key="5">
    <source>
        <dbReference type="ARBA" id="ARBA00031445"/>
    </source>
</evidence>
<comment type="subcellular location">
    <subcellularLocation>
        <location evidence="7">Cell membrane</location>
    </subcellularLocation>
</comment>
<comment type="similarity">
    <text evidence="7">Belongs to the glycosyltransferase group 1 family.</text>
</comment>
<dbReference type="EMBL" id="JBIPKE010000017">
    <property type="protein sequence ID" value="MFH6984213.1"/>
    <property type="molecule type" value="Genomic_DNA"/>
</dbReference>
<dbReference type="Gene3D" id="3.40.50.2000">
    <property type="entry name" value="Glycogen Phosphorylase B"/>
    <property type="match status" value="1"/>
</dbReference>
<evidence type="ECO:0000256" key="3">
    <source>
        <dbReference type="ARBA" id="ARBA00019077"/>
    </source>
</evidence>
<comment type="catalytic activity">
    <reaction evidence="6 7">
        <text>lipid IVA (E. coli) + CMP-3-deoxy-beta-D-manno-octulosonate = alpha-Kdo-(2-&gt;6)-lipid IVA (E. coli) + CMP + H(+)</text>
        <dbReference type="Rhea" id="RHEA:28066"/>
        <dbReference type="ChEBI" id="CHEBI:15378"/>
        <dbReference type="ChEBI" id="CHEBI:58603"/>
        <dbReference type="ChEBI" id="CHEBI:60364"/>
        <dbReference type="ChEBI" id="CHEBI:60377"/>
        <dbReference type="ChEBI" id="CHEBI:85987"/>
        <dbReference type="EC" id="2.4.99.12"/>
    </reaction>
</comment>
<dbReference type="EC" id="2.4.99.12" evidence="2 7"/>
<comment type="function">
    <text evidence="7">Involved in lipopolysaccharide (LPS) biosynthesis. Catalyzes the transfer of 3-deoxy-D-manno-octulosonate (Kdo) residue(s) from CMP-Kdo to lipid IV(A), the tetraacyldisaccharide-1,4'-bisphosphate precursor of lipid A.</text>
</comment>
<comment type="pathway">
    <text evidence="1 7">Bacterial outer membrane biogenesis; LPS core biosynthesis.</text>
</comment>
<accession>A0ABW7N9A2</accession>
<evidence type="ECO:0000256" key="2">
    <source>
        <dbReference type="ARBA" id="ARBA00012621"/>
    </source>
</evidence>
<reference evidence="9 10" key="1">
    <citation type="journal article" date="2013" name="Int. J. Syst. Evol. Microbiol.">
        <title>Marinoscillum luteum sp. nov., isolated from marine sediment.</title>
        <authorList>
            <person name="Cha I.T."/>
            <person name="Park S.J."/>
            <person name="Kim S.J."/>
            <person name="Kim J.G."/>
            <person name="Jung M.Y."/>
            <person name="Shin K.S."/>
            <person name="Kwon K.K."/>
            <person name="Yang S.H."/>
            <person name="Seo Y.S."/>
            <person name="Rhee S.K."/>
        </authorList>
    </citation>
    <scope>NUCLEOTIDE SEQUENCE [LARGE SCALE GENOMIC DNA]</scope>
    <source>
        <strain evidence="9 10">KCTC 23939</strain>
    </source>
</reference>
<keyword evidence="10" id="KW-1185">Reference proteome</keyword>
<evidence type="ECO:0000313" key="9">
    <source>
        <dbReference type="EMBL" id="MFH6984213.1"/>
    </source>
</evidence>
<dbReference type="PANTHER" id="PTHR42755">
    <property type="entry name" value="3-DEOXY-MANNO-OCTULOSONATE CYTIDYLYLTRANSFERASE"/>
    <property type="match status" value="1"/>
</dbReference>
<keyword evidence="7" id="KW-0472">Membrane</keyword>
<dbReference type="InterPro" id="IPR038107">
    <property type="entry name" value="Glycos_transf_N_sf"/>
</dbReference>
<dbReference type="Proteomes" id="UP001610063">
    <property type="component" value="Unassembled WGS sequence"/>
</dbReference>
<dbReference type="Gene3D" id="3.40.50.11720">
    <property type="entry name" value="3-Deoxy-D-manno-octulosonic-acid transferase, N-terminal domain"/>
    <property type="match status" value="1"/>
</dbReference>
<dbReference type="SUPFAM" id="SSF53756">
    <property type="entry name" value="UDP-Glycosyltransferase/glycogen phosphorylase"/>
    <property type="match status" value="1"/>
</dbReference>
<dbReference type="InterPro" id="IPR039901">
    <property type="entry name" value="Kdotransferase"/>
</dbReference>
<evidence type="ECO:0000256" key="1">
    <source>
        <dbReference type="ARBA" id="ARBA00004713"/>
    </source>
</evidence>
<evidence type="ECO:0000256" key="6">
    <source>
        <dbReference type="ARBA" id="ARBA00049183"/>
    </source>
</evidence>
<evidence type="ECO:0000256" key="4">
    <source>
        <dbReference type="ARBA" id="ARBA00022679"/>
    </source>
</evidence>
<proteinExistence type="inferred from homology"/>
<organism evidence="9 10">
    <name type="scientific">Marinoscillum luteum</name>
    <dbReference type="NCBI Taxonomy" id="861051"/>
    <lineage>
        <taxon>Bacteria</taxon>
        <taxon>Pseudomonadati</taxon>
        <taxon>Bacteroidota</taxon>
        <taxon>Cytophagia</taxon>
        <taxon>Cytophagales</taxon>
        <taxon>Reichenbachiellaceae</taxon>
        <taxon>Marinoscillum</taxon>
    </lineage>
</organism>